<dbReference type="SUPFAM" id="SSF53335">
    <property type="entry name" value="S-adenosyl-L-methionine-dependent methyltransferases"/>
    <property type="match status" value="1"/>
</dbReference>
<evidence type="ECO:0000313" key="2">
    <source>
        <dbReference type="Proteomes" id="UP000177165"/>
    </source>
</evidence>
<protein>
    <recommendedName>
        <fullName evidence="3">Methionine biosynthesis protein MetW</fullName>
    </recommendedName>
</protein>
<dbReference type="STRING" id="1798540.A3B74_00610"/>
<accession>A0A1G2AR20</accession>
<dbReference type="Gene3D" id="3.40.50.150">
    <property type="entry name" value="Vaccinia Virus protein VP39"/>
    <property type="match status" value="1"/>
</dbReference>
<proteinExistence type="predicted"/>
<dbReference type="EMBL" id="MHKB01000009">
    <property type="protein sequence ID" value="OGY79333.1"/>
    <property type="molecule type" value="Genomic_DNA"/>
</dbReference>
<evidence type="ECO:0000313" key="1">
    <source>
        <dbReference type="EMBL" id="OGY79333.1"/>
    </source>
</evidence>
<evidence type="ECO:0008006" key="3">
    <source>
        <dbReference type="Google" id="ProtNLM"/>
    </source>
</evidence>
<dbReference type="Proteomes" id="UP000177165">
    <property type="component" value="Unassembled WGS sequence"/>
</dbReference>
<dbReference type="Pfam" id="PF07021">
    <property type="entry name" value="MetW"/>
    <property type="match status" value="1"/>
</dbReference>
<comment type="caution">
    <text evidence="1">The sequence shown here is derived from an EMBL/GenBank/DDBJ whole genome shotgun (WGS) entry which is preliminary data.</text>
</comment>
<organism evidence="1 2">
    <name type="scientific">Candidatus Kerfeldbacteria bacterium RIFCSPHIGHO2_02_FULL_42_14</name>
    <dbReference type="NCBI Taxonomy" id="1798540"/>
    <lineage>
        <taxon>Bacteria</taxon>
        <taxon>Candidatus Kerfeldiibacteriota</taxon>
    </lineage>
</organism>
<dbReference type="InterPro" id="IPR010743">
    <property type="entry name" value="Methionine_synth_MetW"/>
</dbReference>
<dbReference type="InterPro" id="IPR029063">
    <property type="entry name" value="SAM-dependent_MTases_sf"/>
</dbReference>
<dbReference type="AlphaFoldDB" id="A0A1G2AR20"/>
<sequence>MNKDNRNYVFTSDSLSERDEYQRMASWIPGGSRVIDLGSGDGSLLALLQKRGIQGEGIEIAESGVEITKKRGIKAQIGRIDVPLPYKDKEFDYALCNVTIQMVMYPEVLLQEMKRIAKYQILSFPNFAFLPNRLDLLIRGRMPHFMIPSYKWYSTGHIHQLSINDFSDLCKELNLKILDSKHIRPDVLRLHIFQVPHFILRRFPNVFVSTAIFLTKEKEIAK</sequence>
<gene>
    <name evidence="1" type="ORF">A3B74_00610</name>
</gene>
<reference evidence="1 2" key="1">
    <citation type="journal article" date="2016" name="Nat. Commun.">
        <title>Thousands of microbial genomes shed light on interconnected biogeochemical processes in an aquifer system.</title>
        <authorList>
            <person name="Anantharaman K."/>
            <person name="Brown C.T."/>
            <person name="Hug L.A."/>
            <person name="Sharon I."/>
            <person name="Castelle C.J."/>
            <person name="Probst A.J."/>
            <person name="Thomas B.C."/>
            <person name="Singh A."/>
            <person name="Wilkins M.J."/>
            <person name="Karaoz U."/>
            <person name="Brodie E.L."/>
            <person name="Williams K.H."/>
            <person name="Hubbard S.S."/>
            <person name="Banfield J.F."/>
        </authorList>
    </citation>
    <scope>NUCLEOTIDE SEQUENCE [LARGE SCALE GENOMIC DNA]</scope>
</reference>
<dbReference type="CDD" id="cd02440">
    <property type="entry name" value="AdoMet_MTases"/>
    <property type="match status" value="1"/>
</dbReference>
<name>A0A1G2AR20_9BACT</name>